<organism evidence="2 3">
    <name type="scientific">Streptomyces ziwulingensis</name>
    <dbReference type="NCBI Taxonomy" id="1045501"/>
    <lineage>
        <taxon>Bacteria</taxon>
        <taxon>Bacillati</taxon>
        <taxon>Actinomycetota</taxon>
        <taxon>Actinomycetes</taxon>
        <taxon>Kitasatosporales</taxon>
        <taxon>Streptomycetaceae</taxon>
        <taxon>Streptomyces</taxon>
    </lineage>
</organism>
<dbReference type="RefSeq" id="WP_425586441.1">
    <property type="nucleotide sequence ID" value="NZ_BAABIG010000013.1"/>
</dbReference>
<dbReference type="InterPro" id="IPR019595">
    <property type="entry name" value="DUF2470"/>
</dbReference>
<evidence type="ECO:0000259" key="1">
    <source>
        <dbReference type="Pfam" id="PF10615"/>
    </source>
</evidence>
<dbReference type="InterPro" id="IPR037119">
    <property type="entry name" value="Haem_oxidase_HugZ-like_sf"/>
</dbReference>
<name>A0ABP9B143_9ACTN</name>
<dbReference type="EMBL" id="BAABIG010000013">
    <property type="protein sequence ID" value="GAA4789038.1"/>
    <property type="molecule type" value="Genomic_DNA"/>
</dbReference>
<protein>
    <submittedName>
        <fullName evidence="2">DUF2470 domain-containing protein</fullName>
    </submittedName>
</protein>
<feature type="domain" description="DUF2470" evidence="1">
    <location>
        <begin position="146"/>
        <end position="220"/>
    </location>
</feature>
<sequence>MGDSIGDGRSRPAAPAAAERARSVLAAAWSCAVTAEGGREELVGAHAVTDDGRVFLHVPEDSALLAAAICAPRGEPSAVLEFADVAPVPVRGRIRSRLWMAGWIAVEEGHLAFHTTRVVLRDPAGAAVIDRDEFAAAAPDPLATAEARLLTHLADCHGDAVERLTRLVDTDSLHGVVRVRPLAVDRHGLTLRIERARTHGDVRLPFHRPADDVAQLTERMHVLLTRASAAARPRALQRQRTDGDR</sequence>
<accession>A0ABP9B143</accession>
<keyword evidence="3" id="KW-1185">Reference proteome</keyword>
<gene>
    <name evidence="2" type="ORF">GCM10023220_12100</name>
</gene>
<proteinExistence type="predicted"/>
<evidence type="ECO:0000313" key="2">
    <source>
        <dbReference type="EMBL" id="GAA4789038.1"/>
    </source>
</evidence>
<comment type="caution">
    <text evidence="2">The sequence shown here is derived from an EMBL/GenBank/DDBJ whole genome shotgun (WGS) entry which is preliminary data.</text>
</comment>
<reference evidence="3" key="1">
    <citation type="journal article" date="2019" name="Int. J. Syst. Evol. Microbiol.">
        <title>The Global Catalogue of Microorganisms (GCM) 10K type strain sequencing project: providing services to taxonomists for standard genome sequencing and annotation.</title>
        <authorList>
            <consortium name="The Broad Institute Genomics Platform"/>
            <consortium name="The Broad Institute Genome Sequencing Center for Infectious Disease"/>
            <person name="Wu L."/>
            <person name="Ma J."/>
        </authorList>
    </citation>
    <scope>NUCLEOTIDE SEQUENCE [LARGE SCALE GENOMIC DNA]</scope>
    <source>
        <strain evidence="3">JCM 18081</strain>
    </source>
</reference>
<evidence type="ECO:0000313" key="3">
    <source>
        <dbReference type="Proteomes" id="UP001501265"/>
    </source>
</evidence>
<dbReference type="Gene3D" id="3.20.180.10">
    <property type="entry name" value="PNP-oxidase-like"/>
    <property type="match status" value="1"/>
</dbReference>
<dbReference type="Proteomes" id="UP001501265">
    <property type="component" value="Unassembled WGS sequence"/>
</dbReference>
<dbReference type="SUPFAM" id="SSF50475">
    <property type="entry name" value="FMN-binding split barrel"/>
    <property type="match status" value="1"/>
</dbReference>
<dbReference type="Pfam" id="PF10615">
    <property type="entry name" value="DUF2470"/>
    <property type="match status" value="1"/>
</dbReference>